<name>A0A6N7LTT1_9GAMM</name>
<keyword evidence="3" id="KW-1185">Reference proteome</keyword>
<protein>
    <recommendedName>
        <fullName evidence="1">DUF6801 domain-containing protein</fullName>
    </recommendedName>
</protein>
<organism evidence="2 3">
    <name type="scientific">Alcanivorax sediminis</name>
    <dbReference type="NCBI Taxonomy" id="2663008"/>
    <lineage>
        <taxon>Bacteria</taxon>
        <taxon>Pseudomonadati</taxon>
        <taxon>Pseudomonadota</taxon>
        <taxon>Gammaproteobacteria</taxon>
        <taxon>Oceanospirillales</taxon>
        <taxon>Alcanivoracaceae</taxon>
        <taxon>Alcanivorax</taxon>
    </lineage>
</organism>
<dbReference type="AlphaFoldDB" id="A0A6N7LTT1"/>
<accession>A0A6N7LTT1</accession>
<sequence length="377" mass="39483">MTKQHRFDGFHTAFLAAAMTFSPGIVSAVPVDATLDYTCVFPIIEEQSMQVAITSDMPERLAPGEASGVFNIDAVATVSADAWNGLHFVGSKTLSGKVNAASVISAPGLTLPLVIPMQIPSKALPDSQEAFSVSASGQTPSLSFTTANTGEVDIVVGDLVMQLQPLDGNTNPTGLGFFESECSLDSGQTGLLHTIIVDEETSQDAVFPFIGQATINQHSDLPLSGTLVLAVEPGSTDIAGDMVFDSARLIVKVISFFNTLTLEADVAFHPQGEADGSISDDSLTLRQSTEVQLQNARLKMFGLPISSSGVGQCKSQSPVMLNLSTPGDGNFSLNGGGPLEGQFELPPFTDCGLLTSAINQLISGMDNHMNITLTGEL</sequence>
<dbReference type="InterPro" id="IPR046542">
    <property type="entry name" value="DUF6801"/>
</dbReference>
<feature type="domain" description="DUF6801" evidence="1">
    <location>
        <begin position="36"/>
        <end position="191"/>
    </location>
</feature>
<reference evidence="2 3" key="1">
    <citation type="submission" date="2019-10" db="EMBL/GenBank/DDBJ databases">
        <title>Alcanivorax sp.PA15-N-34 draft genome sequence.</title>
        <authorList>
            <person name="Liao X."/>
            <person name="Shao Z."/>
        </authorList>
    </citation>
    <scope>NUCLEOTIDE SEQUENCE [LARGE SCALE GENOMIC DNA]</scope>
    <source>
        <strain evidence="2 3">PA15-N-34</strain>
    </source>
</reference>
<evidence type="ECO:0000313" key="3">
    <source>
        <dbReference type="Proteomes" id="UP000469421"/>
    </source>
</evidence>
<proteinExistence type="predicted"/>
<dbReference type="Pfam" id="PF20611">
    <property type="entry name" value="DUF6801"/>
    <property type="match status" value="1"/>
</dbReference>
<dbReference type="EMBL" id="WIRE01000001">
    <property type="protein sequence ID" value="MQX53702.1"/>
    <property type="molecule type" value="Genomic_DNA"/>
</dbReference>
<dbReference type="Proteomes" id="UP000469421">
    <property type="component" value="Unassembled WGS sequence"/>
</dbReference>
<gene>
    <name evidence="2" type="ORF">GFN93_10605</name>
</gene>
<evidence type="ECO:0000313" key="2">
    <source>
        <dbReference type="EMBL" id="MQX53702.1"/>
    </source>
</evidence>
<dbReference type="RefSeq" id="WP_153501066.1">
    <property type="nucleotide sequence ID" value="NZ_WIRE01000001.1"/>
</dbReference>
<comment type="caution">
    <text evidence="2">The sequence shown here is derived from an EMBL/GenBank/DDBJ whole genome shotgun (WGS) entry which is preliminary data.</text>
</comment>
<evidence type="ECO:0000259" key="1">
    <source>
        <dbReference type="Pfam" id="PF20611"/>
    </source>
</evidence>